<dbReference type="InterPro" id="IPR001126">
    <property type="entry name" value="UmuC"/>
</dbReference>
<organism evidence="4 5">
    <name type="scientific">Thalassobacter stenotrophicus</name>
    <dbReference type="NCBI Taxonomy" id="266809"/>
    <lineage>
        <taxon>Bacteria</taxon>
        <taxon>Pseudomonadati</taxon>
        <taxon>Pseudomonadota</taxon>
        <taxon>Alphaproteobacteria</taxon>
        <taxon>Rhodobacterales</taxon>
        <taxon>Roseobacteraceae</taxon>
        <taxon>Thalassobacter</taxon>
    </lineage>
</organism>
<feature type="domain" description="UmuC" evidence="3">
    <location>
        <begin position="37"/>
        <end position="162"/>
    </location>
</feature>
<dbReference type="InterPro" id="IPR043502">
    <property type="entry name" value="DNA/RNA_pol_sf"/>
</dbReference>
<proteinExistence type="inferred from homology"/>
<gene>
    <name evidence="4" type="ORF">THS5294_01903</name>
</gene>
<dbReference type="EMBL" id="CYRX01000026">
    <property type="protein sequence ID" value="CUH60608.1"/>
    <property type="molecule type" value="Genomic_DNA"/>
</dbReference>
<dbReference type="CDD" id="cd03468">
    <property type="entry name" value="PolY_like"/>
    <property type="match status" value="1"/>
</dbReference>
<dbReference type="AlphaFoldDB" id="A0A0P1FIV4"/>
<dbReference type="InterPro" id="IPR050356">
    <property type="entry name" value="SulA_CellDiv_inhibitor"/>
</dbReference>
<evidence type="ECO:0000259" key="3">
    <source>
        <dbReference type="Pfam" id="PF00817"/>
    </source>
</evidence>
<evidence type="ECO:0000256" key="1">
    <source>
        <dbReference type="ARBA" id="ARBA00010945"/>
    </source>
</evidence>
<dbReference type="PANTHER" id="PTHR35369:SF2">
    <property type="entry name" value="BLR3025 PROTEIN"/>
    <property type="match status" value="1"/>
</dbReference>
<evidence type="ECO:0000313" key="5">
    <source>
        <dbReference type="Proteomes" id="UP000051298"/>
    </source>
</evidence>
<dbReference type="PANTHER" id="PTHR35369">
    <property type="entry name" value="BLR3025 PROTEIN-RELATED"/>
    <property type="match status" value="1"/>
</dbReference>
<reference evidence="4 5" key="1">
    <citation type="submission" date="2015-09" db="EMBL/GenBank/DDBJ databases">
        <authorList>
            <consortium name="Swine Surveillance"/>
        </authorList>
    </citation>
    <scope>NUCLEOTIDE SEQUENCE [LARGE SCALE GENOMIC DNA]</scope>
    <source>
        <strain evidence="4 5">CECT 5294</strain>
    </source>
</reference>
<protein>
    <submittedName>
        <fullName evidence="4">DNA polymerase IV</fullName>
    </submittedName>
</protein>
<dbReference type="InterPro" id="IPR043128">
    <property type="entry name" value="Rev_trsase/Diguanyl_cyclase"/>
</dbReference>
<comment type="similarity">
    <text evidence="1">Belongs to the DNA polymerase type-Y family.</text>
</comment>
<dbReference type="Proteomes" id="UP000051298">
    <property type="component" value="Unassembled WGS sequence"/>
</dbReference>
<dbReference type="SUPFAM" id="SSF56672">
    <property type="entry name" value="DNA/RNA polymerases"/>
    <property type="match status" value="1"/>
</dbReference>
<accession>A0A0P1FIV4</accession>
<dbReference type="Gene3D" id="3.40.1170.60">
    <property type="match status" value="1"/>
</dbReference>
<evidence type="ECO:0000313" key="4">
    <source>
        <dbReference type="EMBL" id="CUH60608.1"/>
    </source>
</evidence>
<dbReference type="eggNOG" id="COG0389">
    <property type="taxonomic scope" value="Bacteria"/>
</dbReference>
<sequence>MTPKLQEKQIASVWFPDLTMDRWKRVVSAYRTVPSDDVPVVLSHEGSHGPMIYSANQTAKERGVRIGDRVVDAQAIHPNLHVESADLDGDQVLMQRLVHWARRWCPWTVQDGTDGLYLDVTGAAHLFDGEARMLGDMVQRFAMQGLTAKVAMAPTPMAAQALARYSTPNKISRQRDLASALSPLPVKALRLTHDTTRLLNRLGLKTIGALAAVPRAALMQRFANIPAEQNPLMLMDRAYAASPDPLNAPPDHVQFIARTRLSEPVIDPVPHLKGLVDNLCEQLADAEQGARVMRLTIYRIDSECRTVQLATAKASRDAAHLLRLFDGKLDGIDPGFGFDLLTLEATQVEPVLRIQENLDGKRDAQADITGLIDRLSARLGREKITWSTWHESHIPERIEGRVPALQGAPSEAPELLHERPLRVLAPPEEVRVIYAVPEGPPSQFRWRGVLYKSTRHAGPERIAPEWWRDRPGTRLRDYYKVEVQDGRRFWLYREGVLHDGRGDDPRWFMHGFFA</sequence>
<evidence type="ECO:0000256" key="2">
    <source>
        <dbReference type="ARBA" id="ARBA00022763"/>
    </source>
</evidence>
<dbReference type="GO" id="GO:0006281">
    <property type="term" value="P:DNA repair"/>
    <property type="evidence" value="ECO:0007669"/>
    <property type="project" value="InterPro"/>
</dbReference>
<dbReference type="STRING" id="266809.PM03_03495"/>
<dbReference type="Gene3D" id="3.30.70.270">
    <property type="match status" value="1"/>
</dbReference>
<keyword evidence="2" id="KW-0227">DNA damage</keyword>
<name>A0A0P1FIV4_9RHOB</name>
<dbReference type="RefSeq" id="WP_072936784.1">
    <property type="nucleotide sequence ID" value="NZ_CYRX01000026.1"/>
</dbReference>
<dbReference type="Pfam" id="PF00817">
    <property type="entry name" value="IMS"/>
    <property type="match status" value="1"/>
</dbReference>